<keyword evidence="2" id="KW-1185">Reference proteome</keyword>
<dbReference type="EMBL" id="JBGFFE010000007">
    <property type="protein sequence ID" value="MEY8763414.1"/>
    <property type="molecule type" value="Genomic_DNA"/>
</dbReference>
<name>A0ABV4DW08_9CLOT</name>
<evidence type="ECO:0000313" key="2">
    <source>
        <dbReference type="Proteomes" id="UP001565220"/>
    </source>
</evidence>
<sequence length="85" mass="9987">MLSPNQFSNKVGLSYAQVLYMCKSNQIDAIRTNRGHYKIPEKEVDKFTKNDDYVSKEKYEAAIRENERLRTELGRLKRFVDDIAV</sequence>
<keyword evidence="1" id="KW-0238">DNA-binding</keyword>
<accession>A0ABV4DW08</accession>
<proteinExistence type="predicted"/>
<protein>
    <submittedName>
        <fullName evidence="1">DNA-binding protein</fullName>
    </submittedName>
</protein>
<organism evidence="1 2">
    <name type="scientific">Clostridium lapidicellarium</name>
    <dbReference type="NCBI Taxonomy" id="3240931"/>
    <lineage>
        <taxon>Bacteria</taxon>
        <taxon>Bacillati</taxon>
        <taxon>Bacillota</taxon>
        <taxon>Clostridia</taxon>
        <taxon>Eubacteriales</taxon>
        <taxon>Clostridiaceae</taxon>
        <taxon>Clostridium</taxon>
    </lineage>
</organism>
<comment type="caution">
    <text evidence="1">The sequence shown here is derived from an EMBL/GenBank/DDBJ whole genome shotgun (WGS) entry which is preliminary data.</text>
</comment>
<dbReference type="RefSeq" id="WP_369868813.1">
    <property type="nucleotide sequence ID" value="NZ_JBGFFE010000007.1"/>
</dbReference>
<dbReference type="GO" id="GO:0003677">
    <property type="term" value="F:DNA binding"/>
    <property type="evidence" value="ECO:0007669"/>
    <property type="project" value="UniProtKB-KW"/>
</dbReference>
<gene>
    <name evidence="1" type="ORF">AB8S09_07130</name>
</gene>
<reference evidence="1 2" key="1">
    <citation type="submission" date="2024-08" db="EMBL/GenBank/DDBJ databases">
        <title>Clostridium lapicellarii sp. nov., and Clostridium renhuaiense sp. nov., two species isolated from the mud in a fermentation cellar used for producing sauce-flavour Chinese liquors.</title>
        <authorList>
            <person name="Yang F."/>
            <person name="Wang H."/>
            <person name="Chen L.Q."/>
            <person name="Zhou N."/>
            <person name="Lu J.J."/>
            <person name="Pu X.X."/>
            <person name="Wan B."/>
            <person name="Wang L."/>
            <person name="Liu S.J."/>
        </authorList>
    </citation>
    <scope>NUCLEOTIDE SEQUENCE [LARGE SCALE GENOMIC DNA]</scope>
    <source>
        <strain evidence="1 2">MT-113</strain>
    </source>
</reference>
<dbReference type="Proteomes" id="UP001565220">
    <property type="component" value="Unassembled WGS sequence"/>
</dbReference>
<evidence type="ECO:0000313" key="1">
    <source>
        <dbReference type="EMBL" id="MEY8763414.1"/>
    </source>
</evidence>